<dbReference type="AlphaFoldDB" id="A0A8S9ZXR4"/>
<proteinExistence type="predicted"/>
<evidence type="ECO:0000313" key="1">
    <source>
        <dbReference type="EMBL" id="KAF7637732.1"/>
    </source>
</evidence>
<accession>A0A8S9ZXR4</accession>
<sequence>MLTTKILRGISFQSFASSYSTTVEGLDKIRARRYYLLKTLMTSSN</sequence>
<dbReference type="OrthoDB" id="5899575at2759"/>
<gene>
    <name evidence="1" type="ORF">Mgra_00002708</name>
</gene>
<organism evidence="1 2">
    <name type="scientific">Meloidogyne graminicola</name>
    <dbReference type="NCBI Taxonomy" id="189291"/>
    <lineage>
        <taxon>Eukaryota</taxon>
        <taxon>Metazoa</taxon>
        <taxon>Ecdysozoa</taxon>
        <taxon>Nematoda</taxon>
        <taxon>Chromadorea</taxon>
        <taxon>Rhabditida</taxon>
        <taxon>Tylenchina</taxon>
        <taxon>Tylenchomorpha</taxon>
        <taxon>Tylenchoidea</taxon>
        <taxon>Meloidogynidae</taxon>
        <taxon>Meloidogyninae</taxon>
        <taxon>Meloidogyne</taxon>
    </lineage>
</organism>
<dbReference type="EMBL" id="JABEBT010000017">
    <property type="protein sequence ID" value="KAF7637732.1"/>
    <property type="molecule type" value="Genomic_DNA"/>
</dbReference>
<name>A0A8S9ZXR4_9BILA</name>
<evidence type="ECO:0000313" key="2">
    <source>
        <dbReference type="Proteomes" id="UP000605970"/>
    </source>
</evidence>
<keyword evidence="2" id="KW-1185">Reference proteome</keyword>
<dbReference type="Proteomes" id="UP000605970">
    <property type="component" value="Unassembled WGS sequence"/>
</dbReference>
<protein>
    <submittedName>
        <fullName evidence="1">Uncharacterized protein</fullName>
    </submittedName>
</protein>
<reference evidence="1" key="1">
    <citation type="journal article" date="2020" name="Ecol. Evol.">
        <title>Genome structure and content of the rice root-knot nematode (Meloidogyne graminicola).</title>
        <authorList>
            <person name="Phan N.T."/>
            <person name="Danchin E.G.J."/>
            <person name="Klopp C."/>
            <person name="Perfus-Barbeoch L."/>
            <person name="Kozlowski D.K."/>
            <person name="Koutsovoulos G.D."/>
            <person name="Lopez-Roques C."/>
            <person name="Bouchez O."/>
            <person name="Zahm M."/>
            <person name="Besnard G."/>
            <person name="Bellafiore S."/>
        </authorList>
    </citation>
    <scope>NUCLEOTIDE SEQUENCE</scope>
    <source>
        <strain evidence="1">VN-18</strain>
    </source>
</reference>
<comment type="caution">
    <text evidence="1">The sequence shown here is derived from an EMBL/GenBank/DDBJ whole genome shotgun (WGS) entry which is preliminary data.</text>
</comment>